<dbReference type="Proteomes" id="UP000000692">
    <property type="component" value="Chromosome"/>
</dbReference>
<feature type="domain" description="Tim44-like" evidence="5">
    <location>
        <begin position="71"/>
        <end position="219"/>
    </location>
</feature>
<dbReference type="KEGG" id="kvl:KVU_2254"/>
<evidence type="ECO:0000256" key="1">
    <source>
        <dbReference type="ARBA" id="ARBA00004370"/>
    </source>
</evidence>
<comment type="similarity">
    <text evidence="2">Belongs to the Tim44 family.</text>
</comment>
<organism evidence="6 7">
    <name type="scientific">Ketogulonicigenium vulgare (strain WSH-001)</name>
    <dbReference type="NCBI Taxonomy" id="759362"/>
    <lineage>
        <taxon>Bacteria</taxon>
        <taxon>Pseudomonadati</taxon>
        <taxon>Pseudomonadota</taxon>
        <taxon>Alphaproteobacteria</taxon>
        <taxon>Rhodobacterales</taxon>
        <taxon>Roseobacteraceae</taxon>
        <taxon>Ketogulonicigenium</taxon>
    </lineage>
</organism>
<keyword evidence="4" id="KW-0472">Membrane</keyword>
<dbReference type="PANTHER" id="PTHR10721:SF1">
    <property type="entry name" value="MITOCHONDRIAL IMPORT INNER MEMBRANE TRANSLOCASE SUBUNIT TIM44"/>
    <property type="match status" value="1"/>
</dbReference>
<dbReference type="EMBL" id="CP002018">
    <property type="protein sequence ID" value="AEM42093.1"/>
    <property type="molecule type" value="Genomic_DNA"/>
</dbReference>
<name>F9Y696_KETVW</name>
<dbReference type="InterPro" id="IPR039544">
    <property type="entry name" value="Tim44-like"/>
</dbReference>
<dbReference type="OrthoDB" id="9798618at2"/>
<dbReference type="InterPro" id="IPR016985">
    <property type="entry name" value="UCP031890_Tim44-rel"/>
</dbReference>
<evidence type="ECO:0000256" key="2">
    <source>
        <dbReference type="ARBA" id="ARBA00009597"/>
    </source>
</evidence>
<sequence>MNSPIIQIIILAAIAIFLILRLRSVLGSRDGFEKPIAQVPPEEARKRPTLDVIEGGPDRDIVDHVPEGSATALIIGQMKKAEPSFSLSEFLSGSRGAYEMILMAFERGDIEPVRGFIAPEVFDAFAGVIADRQARGLKVEAHFIGIRDVGLDDAAFDPATGEAELVVRFVAEMTSVVRDADGTVVEGAPDVAKRQKDVWTFARKMGASDPNWTLVATGG</sequence>
<comment type="subcellular location">
    <subcellularLocation>
        <location evidence="1">Membrane</location>
    </subcellularLocation>
</comment>
<dbReference type="GO" id="GO:0016020">
    <property type="term" value="C:membrane"/>
    <property type="evidence" value="ECO:0007669"/>
    <property type="project" value="UniProtKB-SubCell"/>
</dbReference>
<evidence type="ECO:0000313" key="6">
    <source>
        <dbReference type="EMBL" id="AEM42093.1"/>
    </source>
</evidence>
<evidence type="ECO:0000256" key="4">
    <source>
        <dbReference type="ARBA" id="ARBA00023136"/>
    </source>
</evidence>
<dbReference type="PANTHER" id="PTHR10721">
    <property type="entry name" value="MITOCHONDRIAL IMPORT INNER MEMBRANE TRANSLOCASE SUBUNIT TIM44"/>
    <property type="match status" value="1"/>
</dbReference>
<dbReference type="NCBIfam" id="NF033779">
    <property type="entry name" value="Tim44_TimA_adap"/>
    <property type="match status" value="1"/>
</dbReference>
<dbReference type="Pfam" id="PF04280">
    <property type="entry name" value="Tim44"/>
    <property type="match status" value="1"/>
</dbReference>
<dbReference type="RefSeq" id="WP_013385483.1">
    <property type="nucleotide sequence ID" value="NC_017384.1"/>
</dbReference>
<keyword evidence="7" id="KW-1185">Reference proteome</keyword>
<evidence type="ECO:0000259" key="5">
    <source>
        <dbReference type="SMART" id="SM00978"/>
    </source>
</evidence>
<dbReference type="PATRIC" id="fig|759362.5.peg.2347"/>
<evidence type="ECO:0000313" key="7">
    <source>
        <dbReference type="Proteomes" id="UP000000692"/>
    </source>
</evidence>
<dbReference type="eggNOG" id="COG4395">
    <property type="taxonomic scope" value="Bacteria"/>
</dbReference>
<protein>
    <submittedName>
        <fullName evidence="6">Import inner membrane translocase, subunit Tim44</fullName>
    </submittedName>
</protein>
<dbReference type="GO" id="GO:0030150">
    <property type="term" value="P:protein import into mitochondrial matrix"/>
    <property type="evidence" value="ECO:0007669"/>
    <property type="project" value="TreeGrafter"/>
</dbReference>
<dbReference type="InterPro" id="IPR007379">
    <property type="entry name" value="Tim44-like_dom"/>
</dbReference>
<dbReference type="HOGENOM" id="CLU_086329_1_1_5"/>
<proteinExistence type="inferred from homology"/>
<dbReference type="SUPFAM" id="SSF54427">
    <property type="entry name" value="NTF2-like"/>
    <property type="match status" value="1"/>
</dbReference>
<evidence type="ECO:0000256" key="3">
    <source>
        <dbReference type="ARBA" id="ARBA00022946"/>
    </source>
</evidence>
<dbReference type="Gene3D" id="3.10.450.240">
    <property type="match status" value="1"/>
</dbReference>
<dbReference type="InterPro" id="IPR032710">
    <property type="entry name" value="NTF2-like_dom_sf"/>
</dbReference>
<keyword evidence="3" id="KW-0809">Transit peptide</keyword>
<gene>
    <name evidence="6" type="ordered locus">KVU_2254</name>
</gene>
<reference evidence="6 7" key="1">
    <citation type="journal article" date="2011" name="J. Bacteriol.">
        <title>Complete genome sequence of the industrial strain Ketogulonicigenium vulgare WSH-001.</title>
        <authorList>
            <person name="Liu L."/>
            <person name="Li Y."/>
            <person name="Zhang J."/>
            <person name="Zhou Z."/>
            <person name="Liu J."/>
            <person name="Li X."/>
            <person name="Zhou J."/>
            <person name="Du G."/>
            <person name="Wang L."/>
            <person name="Chen J."/>
        </authorList>
    </citation>
    <scope>NUCLEOTIDE SEQUENCE [LARGE SCALE GENOMIC DNA]</scope>
    <source>
        <strain evidence="6 7">WSH-001</strain>
    </source>
</reference>
<dbReference type="GO" id="GO:0051087">
    <property type="term" value="F:protein-folding chaperone binding"/>
    <property type="evidence" value="ECO:0007669"/>
    <property type="project" value="TreeGrafter"/>
</dbReference>
<accession>F9Y696</accession>
<dbReference type="AlphaFoldDB" id="F9Y696"/>
<dbReference type="SMART" id="SM00978">
    <property type="entry name" value="Tim44"/>
    <property type="match status" value="1"/>
</dbReference>
<dbReference type="PIRSF" id="PIRSF031890">
    <property type="entry name" value="UCP031890_transporter_Tim44"/>
    <property type="match status" value="1"/>
</dbReference>